<dbReference type="RefSeq" id="WP_047768456.1">
    <property type="nucleotide sequence ID" value="NZ_AZGM01000105.1"/>
</dbReference>
<evidence type="ECO:0000256" key="1">
    <source>
        <dbReference type="ARBA" id="ARBA00023015"/>
    </source>
</evidence>
<dbReference type="GO" id="GO:0003700">
    <property type="term" value="F:DNA-binding transcription factor activity"/>
    <property type="evidence" value="ECO:0007669"/>
    <property type="project" value="TreeGrafter"/>
</dbReference>
<keyword evidence="2" id="KW-0238">DNA-binding</keyword>
<dbReference type="SMART" id="SM00419">
    <property type="entry name" value="HTH_CRP"/>
    <property type="match status" value="1"/>
</dbReference>
<evidence type="ECO:0000259" key="4">
    <source>
        <dbReference type="PROSITE" id="PS50042"/>
    </source>
</evidence>
<organism evidence="6 7">
    <name type="scientific">Limosilactobacillus panis DSM 6035</name>
    <dbReference type="NCBI Taxonomy" id="1423782"/>
    <lineage>
        <taxon>Bacteria</taxon>
        <taxon>Bacillati</taxon>
        <taxon>Bacillota</taxon>
        <taxon>Bacilli</taxon>
        <taxon>Lactobacillales</taxon>
        <taxon>Lactobacillaceae</taxon>
        <taxon>Limosilactobacillus</taxon>
    </lineage>
</organism>
<dbReference type="Gene3D" id="1.10.10.10">
    <property type="entry name" value="Winged helix-like DNA-binding domain superfamily/Winged helix DNA-binding domain"/>
    <property type="match status" value="1"/>
</dbReference>
<keyword evidence="3" id="KW-0804">Transcription</keyword>
<dbReference type="Proteomes" id="UP000051412">
    <property type="component" value="Unassembled WGS sequence"/>
</dbReference>
<dbReference type="Pfam" id="PF13545">
    <property type="entry name" value="HTH_Crp_2"/>
    <property type="match status" value="1"/>
</dbReference>
<keyword evidence="1" id="KW-0805">Transcription regulation</keyword>
<dbReference type="Pfam" id="PF00027">
    <property type="entry name" value="cNMP_binding"/>
    <property type="match status" value="1"/>
</dbReference>
<dbReference type="PROSITE" id="PS50042">
    <property type="entry name" value="CNMP_BINDING_3"/>
    <property type="match status" value="1"/>
</dbReference>
<dbReference type="PROSITE" id="PS51063">
    <property type="entry name" value="HTH_CRP_2"/>
    <property type="match status" value="1"/>
</dbReference>
<reference evidence="6 7" key="1">
    <citation type="journal article" date="2015" name="Genome Announc.">
        <title>Expanding the biotechnology potential of lactobacilli through comparative genomics of 213 strains and associated genera.</title>
        <authorList>
            <person name="Sun Z."/>
            <person name="Harris H.M."/>
            <person name="McCann A."/>
            <person name="Guo C."/>
            <person name="Argimon S."/>
            <person name="Zhang W."/>
            <person name="Yang X."/>
            <person name="Jeffery I.B."/>
            <person name="Cooney J.C."/>
            <person name="Kagawa T.F."/>
            <person name="Liu W."/>
            <person name="Song Y."/>
            <person name="Salvetti E."/>
            <person name="Wrobel A."/>
            <person name="Rasinkangas P."/>
            <person name="Parkhill J."/>
            <person name="Rea M.C."/>
            <person name="O'Sullivan O."/>
            <person name="Ritari J."/>
            <person name="Douillard F.P."/>
            <person name="Paul Ross R."/>
            <person name="Yang R."/>
            <person name="Briner A.E."/>
            <person name="Felis G.E."/>
            <person name="de Vos W.M."/>
            <person name="Barrangou R."/>
            <person name="Klaenhammer T.R."/>
            <person name="Caufield P.W."/>
            <person name="Cui Y."/>
            <person name="Zhang H."/>
            <person name="O'Toole P.W."/>
        </authorList>
    </citation>
    <scope>NUCLEOTIDE SEQUENCE [LARGE SCALE GENOMIC DNA]</scope>
    <source>
        <strain evidence="6 7">DSM 6035</strain>
    </source>
</reference>
<dbReference type="PANTHER" id="PTHR24567">
    <property type="entry name" value="CRP FAMILY TRANSCRIPTIONAL REGULATORY PROTEIN"/>
    <property type="match status" value="1"/>
</dbReference>
<dbReference type="InterPro" id="IPR036388">
    <property type="entry name" value="WH-like_DNA-bd_sf"/>
</dbReference>
<dbReference type="GO" id="GO:0005829">
    <property type="term" value="C:cytosol"/>
    <property type="evidence" value="ECO:0007669"/>
    <property type="project" value="TreeGrafter"/>
</dbReference>
<feature type="domain" description="Cyclic nucleotide-binding" evidence="4">
    <location>
        <begin position="15"/>
        <end position="136"/>
    </location>
</feature>
<dbReference type="CDD" id="cd00092">
    <property type="entry name" value="HTH_CRP"/>
    <property type="match status" value="1"/>
</dbReference>
<dbReference type="GO" id="GO:0003677">
    <property type="term" value="F:DNA binding"/>
    <property type="evidence" value="ECO:0007669"/>
    <property type="project" value="UniProtKB-KW"/>
</dbReference>
<dbReference type="CDD" id="cd00038">
    <property type="entry name" value="CAP_ED"/>
    <property type="match status" value="1"/>
</dbReference>
<dbReference type="EMBL" id="AZGM01000105">
    <property type="protein sequence ID" value="KRM25921.1"/>
    <property type="molecule type" value="Genomic_DNA"/>
</dbReference>
<dbReference type="PANTHER" id="PTHR24567:SF74">
    <property type="entry name" value="HTH-TYPE TRANSCRIPTIONAL REGULATOR ARCR"/>
    <property type="match status" value="1"/>
</dbReference>
<dbReference type="InterPro" id="IPR012318">
    <property type="entry name" value="HTH_CRP"/>
</dbReference>
<dbReference type="PRINTS" id="PR00034">
    <property type="entry name" value="HTHCRP"/>
</dbReference>
<evidence type="ECO:0000313" key="6">
    <source>
        <dbReference type="EMBL" id="KRM25921.1"/>
    </source>
</evidence>
<protein>
    <submittedName>
        <fullName evidence="6">CRP FNR family transcriptional regulator</fullName>
    </submittedName>
</protein>
<comment type="caution">
    <text evidence="6">The sequence shown here is derived from an EMBL/GenBank/DDBJ whole genome shotgun (WGS) entry which is preliminary data.</text>
</comment>
<dbReference type="Gene3D" id="2.60.120.10">
    <property type="entry name" value="Jelly Rolls"/>
    <property type="match status" value="1"/>
</dbReference>
<sequence>MVHHSEIACLSKATIFKNLPTKLKKKLVTVSSHQDFFPKGSLIRQPLDGKDVMIVIDSGHAKVYSLNETGKETVLGVLGKGDSTGQENLFSNNNRENFIQATEDCLVCSMNRCDFQKLLRDTPDLALSLLNDFGERLILAEENTVRRNSMNAKDRIMDYLRAQEKRTGKDSFNLPLRKKDLANFLGLTPETLSRQLKVLQQAGQITVAGQRITNRVGGN</sequence>
<evidence type="ECO:0000259" key="5">
    <source>
        <dbReference type="PROSITE" id="PS51063"/>
    </source>
</evidence>
<name>A0A0R1X7I5_9LACO</name>
<dbReference type="SMART" id="SM00100">
    <property type="entry name" value="cNMP"/>
    <property type="match status" value="1"/>
</dbReference>
<feature type="domain" description="HTH crp-type" evidence="5">
    <location>
        <begin position="150"/>
        <end position="216"/>
    </location>
</feature>
<dbReference type="InterPro" id="IPR050397">
    <property type="entry name" value="Env_Response_Regulators"/>
</dbReference>
<accession>A0A0R1X7I5</accession>
<dbReference type="OrthoDB" id="9798104at2"/>
<evidence type="ECO:0000256" key="3">
    <source>
        <dbReference type="ARBA" id="ARBA00023163"/>
    </source>
</evidence>
<dbReference type="STRING" id="1423782.FD32_GL000611"/>
<dbReference type="PATRIC" id="fig|1423782.4.peg.630"/>
<dbReference type="SUPFAM" id="SSF51206">
    <property type="entry name" value="cAMP-binding domain-like"/>
    <property type="match status" value="1"/>
</dbReference>
<evidence type="ECO:0000256" key="2">
    <source>
        <dbReference type="ARBA" id="ARBA00023125"/>
    </source>
</evidence>
<keyword evidence="7" id="KW-1185">Reference proteome</keyword>
<dbReference type="SUPFAM" id="SSF46785">
    <property type="entry name" value="Winged helix' DNA-binding domain"/>
    <property type="match status" value="1"/>
</dbReference>
<evidence type="ECO:0000313" key="7">
    <source>
        <dbReference type="Proteomes" id="UP000051412"/>
    </source>
</evidence>
<gene>
    <name evidence="6" type="ORF">FD32_GL000611</name>
</gene>
<dbReference type="InterPro" id="IPR014710">
    <property type="entry name" value="RmlC-like_jellyroll"/>
</dbReference>
<proteinExistence type="predicted"/>
<dbReference type="InterPro" id="IPR036390">
    <property type="entry name" value="WH_DNA-bd_sf"/>
</dbReference>
<dbReference type="InterPro" id="IPR000595">
    <property type="entry name" value="cNMP-bd_dom"/>
</dbReference>
<dbReference type="AlphaFoldDB" id="A0A0R1X7I5"/>
<dbReference type="InterPro" id="IPR018490">
    <property type="entry name" value="cNMP-bd_dom_sf"/>
</dbReference>